<reference evidence="13" key="1">
    <citation type="submission" date="2020-07" db="EMBL/GenBank/DDBJ databases">
        <title>Huge and variable diversity of episymbiotic CPR bacteria and DPANN archaea in groundwater ecosystems.</title>
        <authorList>
            <person name="He C.Y."/>
            <person name="Keren R."/>
            <person name="Whittaker M."/>
            <person name="Farag I.F."/>
            <person name="Doudna J."/>
            <person name="Cate J.H.D."/>
            <person name="Banfield J.F."/>
        </authorList>
    </citation>
    <scope>NUCLEOTIDE SEQUENCE</scope>
    <source>
        <strain evidence="13">NC_groundwater_17_Pr7_B-0.1um_64_12</strain>
    </source>
</reference>
<protein>
    <recommendedName>
        <fullName evidence="4">Flagellar motor switch protein FliG</fullName>
    </recommendedName>
</protein>
<sequence length="337" mass="38109">MRKRPEDLSSRQRAAVVLMVLGPEVAGRVIRNFNEEQTEQITLELARLDKITPEQRENIIQEFYEVALAQDFIAEGGVEHARRLLEEAYGGDAAKDMIGKVVAAMQVVPFDFLRKADPAQVQSFIQDEHPQTIALILAYMPMNSAAQILSKLPTELRADVAARIAMMEQTPPEVIRRVEQVLEKKVSSILNQEMTQAGGPKTLVDLLNRVDRSTERLILETLTENNPELAEVVKNMMFVFEDIIQLDDKAIQSVLREVDIKDLATALKGTNPEVQEKIFKNMSERAVGMLKEDMEFMGPVRLRVVEEAQQRFVAVIRRLEESGELTIGRTDEEDVLV</sequence>
<dbReference type="InterPro" id="IPR000090">
    <property type="entry name" value="Flg_Motor_Flig"/>
</dbReference>
<evidence type="ECO:0000256" key="6">
    <source>
        <dbReference type="ARBA" id="ARBA00022500"/>
    </source>
</evidence>
<evidence type="ECO:0000256" key="2">
    <source>
        <dbReference type="ARBA" id="ARBA00004413"/>
    </source>
</evidence>
<gene>
    <name evidence="13" type="primary">fliG</name>
    <name evidence="13" type="ORF">HYR64_07625</name>
</gene>
<dbReference type="PRINTS" id="PR00954">
    <property type="entry name" value="FLGMOTORFLIG"/>
</dbReference>
<dbReference type="SUPFAM" id="SSF48029">
    <property type="entry name" value="FliG"/>
    <property type="match status" value="2"/>
</dbReference>
<evidence type="ECO:0000256" key="1">
    <source>
        <dbReference type="ARBA" id="ARBA00004117"/>
    </source>
</evidence>
<comment type="caution">
    <text evidence="13">The sequence shown here is derived from an EMBL/GenBank/DDBJ whole genome shotgun (WGS) entry which is preliminary data.</text>
</comment>
<dbReference type="Gene3D" id="1.10.220.30">
    <property type="match status" value="3"/>
</dbReference>
<comment type="similarity">
    <text evidence="3">Belongs to the FliG family.</text>
</comment>
<dbReference type="InterPro" id="IPR011002">
    <property type="entry name" value="FliG_a-hlx"/>
</dbReference>
<evidence type="ECO:0000256" key="7">
    <source>
        <dbReference type="ARBA" id="ARBA00022779"/>
    </source>
</evidence>
<dbReference type="InterPro" id="IPR023087">
    <property type="entry name" value="Flg_Motor_Flig_C"/>
</dbReference>
<dbReference type="InterPro" id="IPR028263">
    <property type="entry name" value="FliG_N"/>
</dbReference>
<keyword evidence="13" id="KW-0282">Flagellum</keyword>
<dbReference type="GO" id="GO:0003774">
    <property type="term" value="F:cytoskeletal motor activity"/>
    <property type="evidence" value="ECO:0007669"/>
    <property type="project" value="InterPro"/>
</dbReference>
<feature type="domain" description="Flagellar motor switch protein FliG middle" evidence="11">
    <location>
        <begin position="118"/>
        <end position="192"/>
    </location>
</feature>
<evidence type="ECO:0000256" key="9">
    <source>
        <dbReference type="ARBA" id="ARBA00023143"/>
    </source>
</evidence>
<dbReference type="Pfam" id="PF01706">
    <property type="entry name" value="FliG_C"/>
    <property type="match status" value="1"/>
</dbReference>
<feature type="domain" description="Flagellar motor switch protein FliG C-terminal" evidence="10">
    <location>
        <begin position="220"/>
        <end position="327"/>
    </location>
</feature>
<evidence type="ECO:0000313" key="13">
    <source>
        <dbReference type="EMBL" id="MBI1756958.1"/>
    </source>
</evidence>
<dbReference type="NCBIfam" id="TIGR00207">
    <property type="entry name" value="fliG"/>
    <property type="match status" value="1"/>
</dbReference>
<evidence type="ECO:0000313" key="14">
    <source>
        <dbReference type="Proteomes" id="UP000727962"/>
    </source>
</evidence>
<evidence type="ECO:0000256" key="8">
    <source>
        <dbReference type="ARBA" id="ARBA00023136"/>
    </source>
</evidence>
<keyword evidence="6" id="KW-0145">Chemotaxis</keyword>
<evidence type="ECO:0000256" key="5">
    <source>
        <dbReference type="ARBA" id="ARBA00022475"/>
    </source>
</evidence>
<dbReference type="PIRSF" id="PIRSF003161">
    <property type="entry name" value="FliG"/>
    <property type="match status" value="1"/>
</dbReference>
<dbReference type="GO" id="GO:0006935">
    <property type="term" value="P:chemotaxis"/>
    <property type="evidence" value="ECO:0007669"/>
    <property type="project" value="UniProtKB-KW"/>
</dbReference>
<name>A0A931PU15_FIMGI</name>
<dbReference type="GO" id="GO:0005886">
    <property type="term" value="C:plasma membrane"/>
    <property type="evidence" value="ECO:0007669"/>
    <property type="project" value="UniProtKB-SubCell"/>
</dbReference>
<dbReference type="EMBL" id="JACOSL010000046">
    <property type="protein sequence ID" value="MBI1756958.1"/>
    <property type="molecule type" value="Genomic_DNA"/>
</dbReference>
<keyword evidence="13" id="KW-0969">Cilium</keyword>
<keyword evidence="8" id="KW-0472">Membrane</keyword>
<dbReference type="InterPro" id="IPR032779">
    <property type="entry name" value="FliG_M"/>
</dbReference>
<dbReference type="PANTHER" id="PTHR30534">
    <property type="entry name" value="FLAGELLAR MOTOR SWITCH PROTEIN FLIG"/>
    <property type="match status" value="1"/>
</dbReference>
<organism evidence="13 14">
    <name type="scientific">Fimbriimonas ginsengisoli</name>
    <dbReference type="NCBI Taxonomy" id="1005039"/>
    <lineage>
        <taxon>Bacteria</taxon>
        <taxon>Bacillati</taxon>
        <taxon>Armatimonadota</taxon>
        <taxon>Fimbriimonadia</taxon>
        <taxon>Fimbriimonadales</taxon>
        <taxon>Fimbriimonadaceae</taxon>
        <taxon>Fimbriimonas</taxon>
    </lineage>
</organism>
<evidence type="ECO:0000256" key="4">
    <source>
        <dbReference type="ARBA" id="ARBA00021870"/>
    </source>
</evidence>
<dbReference type="Pfam" id="PF14842">
    <property type="entry name" value="FliG_N"/>
    <property type="match status" value="1"/>
</dbReference>
<dbReference type="Pfam" id="PF14841">
    <property type="entry name" value="FliG_M"/>
    <property type="match status" value="1"/>
</dbReference>
<dbReference type="PANTHER" id="PTHR30534:SF0">
    <property type="entry name" value="FLAGELLAR MOTOR SWITCH PROTEIN FLIG"/>
    <property type="match status" value="1"/>
</dbReference>
<proteinExistence type="inferred from homology"/>
<keyword evidence="7" id="KW-0283">Flagellar rotation</keyword>
<keyword evidence="5" id="KW-1003">Cell membrane</keyword>
<evidence type="ECO:0000259" key="12">
    <source>
        <dbReference type="Pfam" id="PF14842"/>
    </source>
</evidence>
<keyword evidence="9" id="KW-0975">Bacterial flagellum</keyword>
<feature type="domain" description="Flagellar motor switch protein FliG N-terminal" evidence="12">
    <location>
        <begin position="8"/>
        <end position="110"/>
    </location>
</feature>
<evidence type="ECO:0000259" key="11">
    <source>
        <dbReference type="Pfam" id="PF14841"/>
    </source>
</evidence>
<dbReference type="GO" id="GO:0009425">
    <property type="term" value="C:bacterial-type flagellum basal body"/>
    <property type="evidence" value="ECO:0007669"/>
    <property type="project" value="UniProtKB-SubCell"/>
</dbReference>
<keyword evidence="13" id="KW-0966">Cell projection</keyword>
<dbReference type="FunFam" id="1.10.220.30:FF:000001">
    <property type="entry name" value="Flagellar motor switch protein FliG"/>
    <property type="match status" value="1"/>
</dbReference>
<evidence type="ECO:0000259" key="10">
    <source>
        <dbReference type="Pfam" id="PF01706"/>
    </source>
</evidence>
<dbReference type="GO" id="GO:0071973">
    <property type="term" value="P:bacterial-type flagellum-dependent cell motility"/>
    <property type="evidence" value="ECO:0007669"/>
    <property type="project" value="InterPro"/>
</dbReference>
<comment type="subcellular location">
    <subcellularLocation>
        <location evidence="1">Bacterial flagellum basal body</location>
    </subcellularLocation>
    <subcellularLocation>
        <location evidence="2">Cell membrane</location>
        <topology evidence="2">Peripheral membrane protein</topology>
        <orientation evidence="2">Cytoplasmic side</orientation>
    </subcellularLocation>
</comment>
<evidence type="ECO:0000256" key="3">
    <source>
        <dbReference type="ARBA" id="ARBA00010299"/>
    </source>
</evidence>
<dbReference type="Proteomes" id="UP000727962">
    <property type="component" value="Unassembled WGS sequence"/>
</dbReference>
<dbReference type="AlphaFoldDB" id="A0A931PU15"/>
<accession>A0A931PU15</accession>